<gene>
    <name evidence="2" type="ORF">TNIN_123291</name>
</gene>
<sequence>MGRDLFDEERIWFLWPQSPGGDSWLRTRSRIDEWDRPFASSRCHLTDSLKSRDSKGLWMSSDSSYPGSFSYDE</sequence>
<name>A0A8X6X9R0_9ARAC</name>
<dbReference type="Proteomes" id="UP000886998">
    <property type="component" value="Unassembled WGS sequence"/>
</dbReference>
<proteinExistence type="predicted"/>
<reference evidence="2" key="1">
    <citation type="submission" date="2020-08" db="EMBL/GenBank/DDBJ databases">
        <title>Multicomponent nature underlies the extraordinary mechanical properties of spider dragline silk.</title>
        <authorList>
            <person name="Kono N."/>
            <person name="Nakamura H."/>
            <person name="Mori M."/>
            <person name="Yoshida Y."/>
            <person name="Ohtoshi R."/>
            <person name="Malay A.D."/>
            <person name="Moran D.A.P."/>
            <person name="Tomita M."/>
            <person name="Numata K."/>
            <person name="Arakawa K."/>
        </authorList>
    </citation>
    <scope>NUCLEOTIDE SEQUENCE</scope>
</reference>
<evidence type="ECO:0000256" key="1">
    <source>
        <dbReference type="SAM" id="MobiDB-lite"/>
    </source>
</evidence>
<dbReference type="EMBL" id="BMAV01006208">
    <property type="protein sequence ID" value="GFY47921.1"/>
    <property type="molecule type" value="Genomic_DNA"/>
</dbReference>
<organism evidence="2 3">
    <name type="scientific">Trichonephila inaurata madagascariensis</name>
    <dbReference type="NCBI Taxonomy" id="2747483"/>
    <lineage>
        <taxon>Eukaryota</taxon>
        <taxon>Metazoa</taxon>
        <taxon>Ecdysozoa</taxon>
        <taxon>Arthropoda</taxon>
        <taxon>Chelicerata</taxon>
        <taxon>Arachnida</taxon>
        <taxon>Araneae</taxon>
        <taxon>Araneomorphae</taxon>
        <taxon>Entelegynae</taxon>
        <taxon>Araneoidea</taxon>
        <taxon>Nephilidae</taxon>
        <taxon>Trichonephila</taxon>
        <taxon>Trichonephila inaurata</taxon>
    </lineage>
</organism>
<comment type="caution">
    <text evidence="2">The sequence shown here is derived from an EMBL/GenBank/DDBJ whole genome shotgun (WGS) entry which is preliminary data.</text>
</comment>
<keyword evidence="3" id="KW-1185">Reference proteome</keyword>
<feature type="region of interest" description="Disordered" evidence="1">
    <location>
        <begin position="53"/>
        <end position="73"/>
    </location>
</feature>
<protein>
    <submittedName>
        <fullName evidence="2">Uncharacterized protein</fullName>
    </submittedName>
</protein>
<evidence type="ECO:0000313" key="3">
    <source>
        <dbReference type="Proteomes" id="UP000886998"/>
    </source>
</evidence>
<feature type="compositionally biased region" description="Low complexity" evidence="1">
    <location>
        <begin position="60"/>
        <end position="73"/>
    </location>
</feature>
<dbReference type="AlphaFoldDB" id="A0A8X6X9R0"/>
<accession>A0A8X6X9R0</accession>
<evidence type="ECO:0000313" key="2">
    <source>
        <dbReference type="EMBL" id="GFY47921.1"/>
    </source>
</evidence>